<evidence type="ECO:0000259" key="5">
    <source>
        <dbReference type="Pfam" id="PF05175"/>
    </source>
</evidence>
<comment type="caution">
    <text evidence="7">The sequence shown here is derived from an EMBL/GenBank/DDBJ whole genome shotgun (WGS) entry which is preliminary data.</text>
</comment>
<dbReference type="PANTHER" id="PTHR45875:SF1">
    <property type="entry name" value="METHYLTRANSFERASE N6AMT1"/>
    <property type="match status" value="1"/>
</dbReference>
<feature type="domain" description="Methyltransferase small" evidence="5">
    <location>
        <begin position="171"/>
        <end position="271"/>
    </location>
</feature>
<evidence type="ECO:0000313" key="7">
    <source>
        <dbReference type="EMBL" id="OKL48657.1"/>
    </source>
</evidence>
<proteinExistence type="inferred from homology"/>
<keyword evidence="2" id="KW-0489">Methyltransferase</keyword>
<dbReference type="InterPro" id="IPR002052">
    <property type="entry name" value="DNA_methylase_N6_adenine_CS"/>
</dbReference>
<dbReference type="GO" id="GO:0003676">
    <property type="term" value="F:nucleic acid binding"/>
    <property type="evidence" value="ECO:0007669"/>
    <property type="project" value="InterPro"/>
</dbReference>
<dbReference type="GO" id="GO:0032259">
    <property type="term" value="P:methylation"/>
    <property type="evidence" value="ECO:0007669"/>
    <property type="project" value="UniProtKB-KW"/>
</dbReference>
<dbReference type="OrthoDB" id="129465at2"/>
<dbReference type="GO" id="GO:0008276">
    <property type="term" value="F:protein methyltransferase activity"/>
    <property type="evidence" value="ECO:0007669"/>
    <property type="project" value="TreeGrafter"/>
</dbReference>
<dbReference type="CDD" id="cd02440">
    <property type="entry name" value="AdoMet_MTases"/>
    <property type="match status" value="1"/>
</dbReference>
<evidence type="ECO:0000256" key="1">
    <source>
        <dbReference type="ARBA" id="ARBA00006149"/>
    </source>
</evidence>
<keyword evidence="3" id="KW-0808">Transferase</keyword>
<dbReference type="STRING" id="156892.BM477_05500"/>
<dbReference type="GO" id="GO:0008757">
    <property type="term" value="F:S-adenosylmethionine-dependent methyltransferase activity"/>
    <property type="evidence" value="ECO:0007669"/>
    <property type="project" value="TreeGrafter"/>
</dbReference>
<dbReference type="EMBL" id="MPDM01000005">
    <property type="protein sequence ID" value="OKL48657.1"/>
    <property type="molecule type" value="Genomic_DNA"/>
</dbReference>
<dbReference type="AlphaFoldDB" id="A0A1Q5PM96"/>
<evidence type="ECO:0000313" key="8">
    <source>
        <dbReference type="Proteomes" id="UP000186465"/>
    </source>
</evidence>
<evidence type="ECO:0000259" key="6">
    <source>
        <dbReference type="Pfam" id="PF23186"/>
    </source>
</evidence>
<gene>
    <name evidence="7" type="ORF">BM477_05500</name>
</gene>
<dbReference type="Pfam" id="PF05175">
    <property type="entry name" value="MTS"/>
    <property type="match status" value="1"/>
</dbReference>
<keyword evidence="8" id="KW-1185">Reference proteome</keyword>
<comment type="similarity">
    <text evidence="1">Belongs to the eukaryotic/archaeal PrmC-related family.</text>
</comment>
<dbReference type="Gene3D" id="3.40.50.150">
    <property type="entry name" value="Vaccinia Virus protein VP39"/>
    <property type="match status" value="1"/>
</dbReference>
<dbReference type="InterPro" id="IPR007848">
    <property type="entry name" value="Small_mtfrase_dom"/>
</dbReference>
<dbReference type="Proteomes" id="UP000186465">
    <property type="component" value="Unassembled WGS sequence"/>
</dbReference>
<keyword evidence="4" id="KW-0949">S-adenosyl-L-methionine</keyword>
<evidence type="ECO:0000256" key="3">
    <source>
        <dbReference type="ARBA" id="ARBA00022679"/>
    </source>
</evidence>
<dbReference type="Pfam" id="PF23186">
    <property type="entry name" value="DUF7059"/>
    <property type="match status" value="1"/>
</dbReference>
<dbReference type="InterPro" id="IPR029063">
    <property type="entry name" value="SAM-dependent_MTases_sf"/>
</dbReference>
<dbReference type="InterPro" id="IPR052190">
    <property type="entry name" value="Euk-Arch_PrmC-MTase"/>
</dbReference>
<evidence type="ECO:0000256" key="2">
    <source>
        <dbReference type="ARBA" id="ARBA00022603"/>
    </source>
</evidence>
<evidence type="ECO:0000256" key="4">
    <source>
        <dbReference type="ARBA" id="ARBA00022691"/>
    </source>
</evidence>
<sequence>MASSPRTEKLQECATSSPAIIGQLRADLTHYTIPEVYEKLPQDAQDALEQGIVFPAVRALRQLGSADQVAELARLFMLGDLLDPAEIAAALPNTGLDQAAQIGLIRPGDQDASKWQANFDLRPFSIDLPAVSPSAPAGQTRERTYWFLSDLGEDVTGEPLKPDHVLGIGGATTSLLRLTPREPVESVLDIGTGCGIQAIIAAAHATRVVATDISLRALDMAAFNAALNQVTLDLRAGSMLEPVAGERFNLIISNPPFVITPRPTDAAGQPIMEYRDGGGQDDSIVANLVQDLPQVLADEGVAVMLGNWLLTEDDWAARPRTWLGDCDAWIIQRDSYNPAQYAAMWLRDGGIEPRTQPTEFRQGISDYLDYFAQQQARGVGFGYLAIRATQVRAPQHHFEERVAGNPPSGQDISRFFGVLDWLWETEGAEGDSSVQPLALSERTVRQAADVTEERYHLPGQPDPLIIMLHAGGSGQKVMVNSMFAALFGACDGELNLGQITQALAVLGDVEVTEVLGQVEEPLRQALLSGMLIPI</sequence>
<name>A0A1Q5PM96_9ACTO</name>
<dbReference type="SUPFAM" id="SSF53335">
    <property type="entry name" value="S-adenosyl-L-methionine-dependent methyltransferases"/>
    <property type="match status" value="1"/>
</dbReference>
<dbReference type="PROSITE" id="PS00092">
    <property type="entry name" value="N6_MTASE"/>
    <property type="match status" value="1"/>
</dbReference>
<organism evidence="7 8">
    <name type="scientific">Boudabousia marimammalium</name>
    <dbReference type="NCBI Taxonomy" id="156892"/>
    <lineage>
        <taxon>Bacteria</taxon>
        <taxon>Bacillati</taxon>
        <taxon>Actinomycetota</taxon>
        <taxon>Actinomycetes</taxon>
        <taxon>Actinomycetales</taxon>
        <taxon>Actinomycetaceae</taxon>
        <taxon>Boudabousia</taxon>
    </lineage>
</organism>
<accession>A0A1Q5PM96</accession>
<reference evidence="8" key="1">
    <citation type="submission" date="2016-11" db="EMBL/GenBank/DDBJ databases">
        <title>Actinomyces gypaetusis sp. nov. isolated from Gypaetus barbatus in Qinghai Tibet Plateau China.</title>
        <authorList>
            <person name="Meng X."/>
        </authorList>
    </citation>
    <scope>NUCLEOTIDE SEQUENCE [LARGE SCALE GENOMIC DNA]</scope>
    <source>
        <strain evidence="8">DSM 15383</strain>
    </source>
</reference>
<protein>
    <submittedName>
        <fullName evidence="7">Uncharacterized protein</fullName>
    </submittedName>
</protein>
<dbReference type="PANTHER" id="PTHR45875">
    <property type="entry name" value="METHYLTRANSFERASE N6AMT1"/>
    <property type="match status" value="1"/>
</dbReference>
<dbReference type="InterPro" id="IPR055487">
    <property type="entry name" value="DUF7059"/>
</dbReference>
<dbReference type="RefSeq" id="WP_075361686.1">
    <property type="nucleotide sequence ID" value="NZ_MPDM01000005.1"/>
</dbReference>
<dbReference type="GO" id="GO:0035657">
    <property type="term" value="C:eRF1 methyltransferase complex"/>
    <property type="evidence" value="ECO:0007669"/>
    <property type="project" value="TreeGrafter"/>
</dbReference>
<feature type="domain" description="DUF7059" evidence="6">
    <location>
        <begin position="30"/>
        <end position="110"/>
    </location>
</feature>
<dbReference type="GO" id="GO:0008170">
    <property type="term" value="F:N-methyltransferase activity"/>
    <property type="evidence" value="ECO:0007669"/>
    <property type="project" value="UniProtKB-ARBA"/>
</dbReference>